<name>A0ABY7EMU5_MYAAR</name>
<reference evidence="2" key="1">
    <citation type="submission" date="2022-11" db="EMBL/GenBank/DDBJ databases">
        <title>Centuries of genome instability and evolution in soft-shell clam transmissible cancer (bioRxiv).</title>
        <authorList>
            <person name="Hart S.F.M."/>
            <person name="Yonemitsu M.A."/>
            <person name="Giersch R.M."/>
            <person name="Beal B.F."/>
            <person name="Arriagada G."/>
            <person name="Davis B.W."/>
            <person name="Ostrander E.A."/>
            <person name="Goff S.P."/>
            <person name="Metzger M.J."/>
        </authorList>
    </citation>
    <scope>NUCLEOTIDE SEQUENCE</scope>
    <source>
        <strain evidence="2">MELC-2E11</strain>
        <tissue evidence="2">Siphon/mantle</tissue>
    </source>
</reference>
<gene>
    <name evidence="2" type="ORF">MAR_025497</name>
</gene>
<dbReference type="PANTHER" id="PTHR47526">
    <property type="entry name" value="ATP-DEPENDENT DNA HELICASE"/>
    <property type="match status" value="1"/>
</dbReference>
<evidence type="ECO:0000313" key="3">
    <source>
        <dbReference type="Proteomes" id="UP001164746"/>
    </source>
</evidence>
<dbReference type="EMBL" id="CP111019">
    <property type="protein sequence ID" value="WAR11317.1"/>
    <property type="molecule type" value="Genomic_DNA"/>
</dbReference>
<dbReference type="Proteomes" id="UP001164746">
    <property type="component" value="Chromosome 8"/>
</dbReference>
<sequence>MAEKVREILTDVSIYVKGLDSEARKRYFSKLMFDKGLKTLPNPYKVPDEKWSRDLTNWPSLDFGQLYTYLILSPALFNPTSMRNYKSLEAYIQYVESKHVQVVHYYNVEESPYCFLRAAVTPSMRTRDEPHSAWVRLKKVSAEVYCAHCTCMAGPKATALTGTGDFDGQSRTFKRAARRRGRSPDLDSASDIDIVISDDDRPARVDGNAR</sequence>
<dbReference type="PANTHER" id="PTHR47526:SF3">
    <property type="entry name" value="PHD-TYPE DOMAIN-CONTAINING PROTEIN"/>
    <property type="match status" value="1"/>
</dbReference>
<keyword evidence="3" id="KW-1185">Reference proteome</keyword>
<feature type="compositionally biased region" description="Low complexity" evidence="1">
    <location>
        <begin position="186"/>
        <end position="195"/>
    </location>
</feature>
<evidence type="ECO:0000256" key="1">
    <source>
        <dbReference type="SAM" id="MobiDB-lite"/>
    </source>
</evidence>
<feature type="compositionally biased region" description="Basic and acidic residues" evidence="1">
    <location>
        <begin position="198"/>
        <end position="210"/>
    </location>
</feature>
<accession>A0ABY7EMU5</accession>
<feature type="compositionally biased region" description="Basic residues" evidence="1">
    <location>
        <begin position="172"/>
        <end position="181"/>
    </location>
</feature>
<feature type="region of interest" description="Disordered" evidence="1">
    <location>
        <begin position="172"/>
        <end position="210"/>
    </location>
</feature>
<proteinExistence type="predicted"/>
<evidence type="ECO:0000313" key="2">
    <source>
        <dbReference type="EMBL" id="WAR11317.1"/>
    </source>
</evidence>
<organism evidence="2 3">
    <name type="scientific">Mya arenaria</name>
    <name type="common">Soft-shell clam</name>
    <dbReference type="NCBI Taxonomy" id="6604"/>
    <lineage>
        <taxon>Eukaryota</taxon>
        <taxon>Metazoa</taxon>
        <taxon>Spiralia</taxon>
        <taxon>Lophotrochozoa</taxon>
        <taxon>Mollusca</taxon>
        <taxon>Bivalvia</taxon>
        <taxon>Autobranchia</taxon>
        <taxon>Heteroconchia</taxon>
        <taxon>Euheterodonta</taxon>
        <taxon>Imparidentia</taxon>
        <taxon>Neoheterodontei</taxon>
        <taxon>Myida</taxon>
        <taxon>Myoidea</taxon>
        <taxon>Myidae</taxon>
        <taxon>Mya</taxon>
    </lineage>
</organism>
<protein>
    <submittedName>
        <fullName evidence="2">Uncharacterized protein</fullName>
    </submittedName>
</protein>